<dbReference type="EMBL" id="UZAH01025486">
    <property type="protein sequence ID" value="VDO64873.1"/>
    <property type="molecule type" value="Genomic_DNA"/>
</dbReference>
<evidence type="ECO:0000313" key="2">
    <source>
        <dbReference type="EMBL" id="VDO64873.1"/>
    </source>
</evidence>
<dbReference type="InterPro" id="IPR012877">
    <property type="entry name" value="Dhs-27"/>
</dbReference>
<feature type="domain" description="CHK kinase-like" evidence="1">
    <location>
        <begin position="1"/>
        <end position="78"/>
    </location>
</feature>
<dbReference type="OrthoDB" id="5813109at2759"/>
<dbReference type="InterPro" id="IPR052961">
    <property type="entry name" value="Oxido-Kinase-like_Enzymes"/>
</dbReference>
<dbReference type="Proteomes" id="UP000050761">
    <property type="component" value="Unassembled WGS sequence"/>
</dbReference>
<dbReference type="WBParaSite" id="HPBE_0000551601-mRNA-1">
    <property type="protein sequence ID" value="HPBE_0000551601-mRNA-1"/>
    <property type="gene ID" value="HPBE_0000551601"/>
</dbReference>
<dbReference type="SUPFAM" id="SSF56112">
    <property type="entry name" value="Protein kinase-like (PK-like)"/>
    <property type="match status" value="1"/>
</dbReference>
<dbReference type="AlphaFoldDB" id="A0A183FFZ9"/>
<dbReference type="InterPro" id="IPR011009">
    <property type="entry name" value="Kinase-like_dom_sf"/>
</dbReference>
<evidence type="ECO:0000313" key="4">
    <source>
        <dbReference type="WBParaSite" id="HPBE_0000551601-mRNA-1"/>
    </source>
</evidence>
<dbReference type="PANTHER" id="PTHR23020:SF15">
    <property type="entry name" value="CHK KINASE-LIKE DOMAIN-CONTAINING PROTEIN"/>
    <property type="match status" value="1"/>
</dbReference>
<dbReference type="PANTHER" id="PTHR23020">
    <property type="entry name" value="UNCHARACTERIZED NUCLEAR HORMONE RECEPTOR-RELATED"/>
    <property type="match status" value="1"/>
</dbReference>
<accession>A0A3P7YJL1</accession>
<reference evidence="2 3" key="1">
    <citation type="submission" date="2018-11" db="EMBL/GenBank/DDBJ databases">
        <authorList>
            <consortium name="Pathogen Informatics"/>
        </authorList>
    </citation>
    <scope>NUCLEOTIDE SEQUENCE [LARGE SCALE GENOMIC DNA]</scope>
</reference>
<name>A0A183FFZ9_HELPZ</name>
<protein>
    <submittedName>
        <fullName evidence="4">CHK domain-containing protein</fullName>
    </submittedName>
</protein>
<evidence type="ECO:0000259" key="1">
    <source>
        <dbReference type="SMART" id="SM00587"/>
    </source>
</evidence>
<proteinExistence type="predicted"/>
<dbReference type="Pfam" id="PF07914">
    <property type="entry name" value="DUF1679"/>
    <property type="match status" value="1"/>
</dbReference>
<dbReference type="Gene3D" id="3.90.1200.10">
    <property type="match status" value="1"/>
</dbReference>
<accession>A0A183FFZ9</accession>
<reference evidence="4" key="2">
    <citation type="submission" date="2019-09" db="UniProtKB">
        <authorList>
            <consortium name="WormBaseParasite"/>
        </authorList>
    </citation>
    <scope>IDENTIFICATION</scope>
</reference>
<gene>
    <name evidence="2" type="ORF">HPBE_LOCUS5517</name>
</gene>
<sequence length="156" mass="18091">MKDVMIHGDLWSANLMWKKTPKGFQLGRIIDFQLAHFGCAAEDLTRLLISTLSGKDRREHWESLLEKFHSYLVKYCDGEPPYTVEQLKESYRRFFPLAGAFILPIMDPVAKIGARKVAANEKDAILQTLHEKTQALFEDMLHFTKRNREVRKTAKP</sequence>
<evidence type="ECO:0000313" key="3">
    <source>
        <dbReference type="Proteomes" id="UP000050761"/>
    </source>
</evidence>
<keyword evidence="3" id="KW-1185">Reference proteome</keyword>
<dbReference type="InterPro" id="IPR015897">
    <property type="entry name" value="CHK_kinase-like"/>
</dbReference>
<dbReference type="SMART" id="SM00587">
    <property type="entry name" value="CHK"/>
    <property type="match status" value="1"/>
</dbReference>
<organism evidence="3 4">
    <name type="scientific">Heligmosomoides polygyrus</name>
    <name type="common">Parasitic roundworm</name>
    <dbReference type="NCBI Taxonomy" id="6339"/>
    <lineage>
        <taxon>Eukaryota</taxon>
        <taxon>Metazoa</taxon>
        <taxon>Ecdysozoa</taxon>
        <taxon>Nematoda</taxon>
        <taxon>Chromadorea</taxon>
        <taxon>Rhabditida</taxon>
        <taxon>Rhabditina</taxon>
        <taxon>Rhabditomorpha</taxon>
        <taxon>Strongyloidea</taxon>
        <taxon>Heligmosomidae</taxon>
        <taxon>Heligmosomoides</taxon>
    </lineage>
</organism>